<dbReference type="Pfam" id="PF23441">
    <property type="entry name" value="SDR"/>
    <property type="match status" value="1"/>
</dbReference>
<dbReference type="UniPathway" id="UPA00850"/>
<dbReference type="AlphaFoldDB" id="B8M7U6"/>
<dbReference type="InterPro" id="IPR036615">
    <property type="entry name" value="Mur_ligase_C_dom_sf"/>
</dbReference>
<keyword evidence="10" id="KW-0521">NADP</keyword>
<dbReference type="PhylomeDB" id="B8M7U6"/>
<evidence type="ECO:0000313" key="16">
    <source>
        <dbReference type="Proteomes" id="UP000001745"/>
    </source>
</evidence>
<accession>B8M7U6</accession>
<dbReference type="InterPro" id="IPR036291">
    <property type="entry name" value="NAD(P)-bd_dom_sf"/>
</dbReference>
<evidence type="ECO:0000256" key="10">
    <source>
        <dbReference type="ARBA" id="ARBA00022857"/>
    </source>
</evidence>
<dbReference type="eggNOG" id="KOG2525">
    <property type="taxonomic scope" value="Eukaryota"/>
</dbReference>
<evidence type="ECO:0000256" key="7">
    <source>
        <dbReference type="ARBA" id="ARBA00022741"/>
    </source>
</evidence>
<evidence type="ECO:0000256" key="11">
    <source>
        <dbReference type="ARBA" id="ARBA00030592"/>
    </source>
</evidence>
<evidence type="ECO:0000256" key="3">
    <source>
        <dbReference type="ARBA" id="ARBA00013025"/>
    </source>
</evidence>
<dbReference type="GO" id="GO:0005739">
    <property type="term" value="C:mitochondrion"/>
    <property type="evidence" value="ECO:0007669"/>
    <property type="project" value="TreeGrafter"/>
</dbReference>
<comment type="similarity">
    <text evidence="2">Belongs to the folylpolyglutamate synthase family.</text>
</comment>
<dbReference type="OMA" id="ATQWFLD"/>
<dbReference type="SUPFAM" id="SSF53244">
    <property type="entry name" value="MurD-like peptide ligases, peptide-binding domain"/>
    <property type="match status" value="1"/>
</dbReference>
<dbReference type="eggNOG" id="KOG0725">
    <property type="taxonomic scope" value="Eukaryota"/>
</dbReference>
<evidence type="ECO:0000256" key="9">
    <source>
        <dbReference type="ARBA" id="ARBA00022842"/>
    </source>
</evidence>
<dbReference type="GO" id="GO:0006730">
    <property type="term" value="P:one-carbon metabolic process"/>
    <property type="evidence" value="ECO:0007669"/>
    <property type="project" value="UniProtKB-KW"/>
</dbReference>
<dbReference type="PANTHER" id="PTHR11136">
    <property type="entry name" value="FOLYLPOLYGLUTAMATE SYNTHASE-RELATED"/>
    <property type="match status" value="1"/>
</dbReference>
<keyword evidence="7" id="KW-0547">Nucleotide-binding</keyword>
<keyword evidence="6" id="KW-0479">Metal-binding</keyword>
<dbReference type="OrthoDB" id="5212574at2759"/>
<evidence type="ECO:0000256" key="14">
    <source>
        <dbReference type="SAM" id="MobiDB-lite"/>
    </source>
</evidence>
<dbReference type="Gene3D" id="3.40.50.720">
    <property type="entry name" value="NAD(P)-binding Rossmann-like Domain"/>
    <property type="match status" value="1"/>
</dbReference>
<dbReference type="GO" id="GO:0004326">
    <property type="term" value="F:tetrahydrofolylpolyglutamate synthase activity"/>
    <property type="evidence" value="ECO:0007669"/>
    <property type="project" value="UniProtKB-EC"/>
</dbReference>
<dbReference type="PANTHER" id="PTHR11136:SF5">
    <property type="entry name" value="FOLYLPOLYGLUTAMATE SYNTHASE, MITOCHONDRIAL"/>
    <property type="match status" value="1"/>
</dbReference>
<dbReference type="STRING" id="441959.B8M7U6"/>
<dbReference type="SUPFAM" id="SSF51735">
    <property type="entry name" value="NAD(P)-binding Rossmann-fold domains"/>
    <property type="match status" value="1"/>
</dbReference>
<keyword evidence="9" id="KW-0460">Magnesium</keyword>
<proteinExistence type="inferred from homology"/>
<protein>
    <recommendedName>
        <fullName evidence="3">tetrahydrofolate synthase</fullName>
        <ecNumber evidence="3">6.3.2.17</ecNumber>
    </recommendedName>
    <alternativeName>
        <fullName evidence="12">Folylpoly-gamma-glutamate synthetase</fullName>
    </alternativeName>
    <alternativeName>
        <fullName evidence="11">Tetrahydrofolylpolyglutamate synthase</fullName>
    </alternativeName>
</protein>
<dbReference type="CDD" id="cd05233">
    <property type="entry name" value="SDR_c"/>
    <property type="match status" value="1"/>
</dbReference>
<dbReference type="InParanoid" id="B8M7U6"/>
<dbReference type="NCBIfam" id="TIGR01499">
    <property type="entry name" value="folC"/>
    <property type="match status" value="1"/>
</dbReference>
<dbReference type="EC" id="6.3.2.17" evidence="3"/>
<evidence type="ECO:0000256" key="13">
    <source>
        <dbReference type="ARBA" id="ARBA00047493"/>
    </source>
</evidence>
<evidence type="ECO:0000256" key="5">
    <source>
        <dbReference type="ARBA" id="ARBA00022598"/>
    </source>
</evidence>
<evidence type="ECO:0000256" key="8">
    <source>
        <dbReference type="ARBA" id="ARBA00022840"/>
    </source>
</evidence>
<dbReference type="InterPro" id="IPR057571">
    <property type="entry name" value="SDR_PhqE-like"/>
</dbReference>
<dbReference type="GO" id="GO:0005829">
    <property type="term" value="C:cytosol"/>
    <property type="evidence" value="ECO:0007669"/>
    <property type="project" value="TreeGrafter"/>
</dbReference>
<comment type="catalytic activity">
    <reaction evidence="13">
        <text>(6S)-5,6,7,8-tetrahydrofolyl-(gamma-L-Glu)(n) + L-glutamate + ATP = (6S)-5,6,7,8-tetrahydrofolyl-(gamma-L-Glu)(n+1) + ADP + phosphate + H(+)</text>
        <dbReference type="Rhea" id="RHEA:10580"/>
        <dbReference type="Rhea" id="RHEA-COMP:14738"/>
        <dbReference type="Rhea" id="RHEA-COMP:14740"/>
        <dbReference type="ChEBI" id="CHEBI:15378"/>
        <dbReference type="ChEBI" id="CHEBI:29985"/>
        <dbReference type="ChEBI" id="CHEBI:30616"/>
        <dbReference type="ChEBI" id="CHEBI:43474"/>
        <dbReference type="ChEBI" id="CHEBI:141005"/>
        <dbReference type="ChEBI" id="CHEBI:456216"/>
        <dbReference type="EC" id="6.3.2.17"/>
    </reaction>
</comment>
<evidence type="ECO:0000256" key="6">
    <source>
        <dbReference type="ARBA" id="ARBA00022723"/>
    </source>
</evidence>
<reference evidence="16" key="1">
    <citation type="journal article" date="2015" name="Genome Announc.">
        <title>Genome sequence of the AIDS-associated pathogen Penicillium marneffei (ATCC18224) and its near taxonomic relative Talaromyces stipitatus (ATCC10500).</title>
        <authorList>
            <person name="Nierman W.C."/>
            <person name="Fedorova-Abrams N.D."/>
            <person name="Andrianopoulos A."/>
        </authorList>
    </citation>
    <scope>NUCLEOTIDE SEQUENCE [LARGE SCALE GENOMIC DNA]</scope>
    <source>
        <strain evidence="16">ATCC 10500 / CBS 375.48 / QM 6759 / NRRL 1006</strain>
    </source>
</reference>
<evidence type="ECO:0000256" key="1">
    <source>
        <dbReference type="ARBA" id="ARBA00005150"/>
    </source>
</evidence>
<dbReference type="EMBL" id="EQ962654">
    <property type="protein sequence ID" value="EED19825.1"/>
    <property type="molecule type" value="Genomic_DNA"/>
</dbReference>
<gene>
    <name evidence="15" type="ORF">TSTA_030880</name>
</gene>
<dbReference type="GO" id="GO:0046872">
    <property type="term" value="F:metal ion binding"/>
    <property type="evidence" value="ECO:0007669"/>
    <property type="project" value="UniProtKB-KW"/>
</dbReference>
<dbReference type="VEuPathDB" id="FungiDB:TSTA_030880"/>
<dbReference type="HOGENOM" id="CLU_376504_0_0_1"/>
<sequence length="737" mass="81394">MKRTYENALKLLESRRRTARPKTPAALNAGVATPAPSSQTLRGIPSLAGMKEWLEALGHSTNDINDLNIIHVAGTKGKGSTCAFTRSFLHAHGLRTGFPKRVGLYTGPDLQSIRERIQIDNQPITEDLFTRYFFEVWDRLLPSDRSDTNNEGLRQPRYLQLLALLAFHTFIRERVQAAIFETHHGGEYDATNVISQPVVTAITSLGMDHVMQLGPTIEDIAWHKSGIFKPGVPAFSAPQDPGPVEVMRRRAEEKNAPLKFVSINENLLENKKVLAVPVQRINCSLALEIAQCFLRAKAPKYVMDDDLVREGVQNFSWPGRFEIIQDGAIRWFLDGAHNPLSLIQASKWFADNTASGTKKCRILIFSHYSEERDGVTLVEELARALLENDARPDKVIFTTYNERKDGTRRIDKTLRIPETPFPDLRTVYATLWEQKDPRAMIYKEPTIEDTLALARRVAAENEGAQILVTGSLHLVGGALSTLRPYKLAGKNVLLIGGTSGIGFSVAEKVLREGAHITISSSSEERIANAVGRLQKSSPEYASNVRSYAADLSIKEKIEKNVVGLLQYAAKDSTIDHVVFTAGNVPPMAPLPESTFEHIDAFLNVRFYGALAIGKYARKYITPSKTSSITLTSGSQASKPSAWLPPIVCMAVEGVVKGLAVDLAPVRVNAAAPGFVQTELLEKMPKEMAEVGLKMSKNKSLTKDIGYPDDTSEAYLYFMKDTFVTGIVLKTNGGIHLT</sequence>
<dbReference type="RefSeq" id="XP_002480259.1">
    <property type="nucleotide sequence ID" value="XM_002480214.1"/>
</dbReference>
<dbReference type="Gene3D" id="3.40.1190.10">
    <property type="entry name" value="Mur-like, catalytic domain"/>
    <property type="match status" value="1"/>
</dbReference>
<dbReference type="InterPro" id="IPR002347">
    <property type="entry name" value="SDR_fam"/>
</dbReference>
<evidence type="ECO:0000313" key="15">
    <source>
        <dbReference type="EMBL" id="EED19825.1"/>
    </source>
</evidence>
<dbReference type="Proteomes" id="UP000001745">
    <property type="component" value="Unassembled WGS sequence"/>
</dbReference>
<dbReference type="GeneID" id="8101767"/>
<organism evidence="15 16">
    <name type="scientific">Talaromyces stipitatus (strain ATCC 10500 / CBS 375.48 / QM 6759 / NRRL 1006)</name>
    <name type="common">Penicillium stipitatum</name>
    <dbReference type="NCBI Taxonomy" id="441959"/>
    <lineage>
        <taxon>Eukaryota</taxon>
        <taxon>Fungi</taxon>
        <taxon>Dikarya</taxon>
        <taxon>Ascomycota</taxon>
        <taxon>Pezizomycotina</taxon>
        <taxon>Eurotiomycetes</taxon>
        <taxon>Eurotiomycetidae</taxon>
        <taxon>Eurotiales</taxon>
        <taxon>Trichocomaceae</taxon>
        <taxon>Talaromyces</taxon>
        <taxon>Talaromyces sect. Talaromyces</taxon>
    </lineage>
</organism>
<evidence type="ECO:0000256" key="2">
    <source>
        <dbReference type="ARBA" id="ARBA00008276"/>
    </source>
</evidence>
<feature type="region of interest" description="Disordered" evidence="14">
    <location>
        <begin position="14"/>
        <end position="40"/>
    </location>
</feature>
<dbReference type="InterPro" id="IPR036565">
    <property type="entry name" value="Mur-like_cat_sf"/>
</dbReference>
<evidence type="ECO:0000256" key="4">
    <source>
        <dbReference type="ARBA" id="ARBA00022563"/>
    </source>
</evidence>
<keyword evidence="5" id="KW-0436">Ligase</keyword>
<dbReference type="InterPro" id="IPR001645">
    <property type="entry name" value="Folylpolyglutamate_synth"/>
</dbReference>
<dbReference type="GO" id="GO:0005524">
    <property type="term" value="F:ATP binding"/>
    <property type="evidence" value="ECO:0007669"/>
    <property type="project" value="UniProtKB-KW"/>
</dbReference>
<name>B8M7U6_TALSN</name>
<comment type="pathway">
    <text evidence="1">Cofactor biosynthesis; tetrahydrofolylpolyglutamate biosynthesis.</text>
</comment>
<evidence type="ECO:0000256" key="12">
    <source>
        <dbReference type="ARBA" id="ARBA00030876"/>
    </source>
</evidence>
<dbReference type="SUPFAM" id="SSF53623">
    <property type="entry name" value="MurD-like peptide ligases, catalytic domain"/>
    <property type="match status" value="1"/>
</dbReference>
<keyword evidence="16" id="KW-1185">Reference proteome</keyword>
<dbReference type="PRINTS" id="PR00081">
    <property type="entry name" value="GDHRDH"/>
</dbReference>
<keyword evidence="8" id="KW-0067">ATP-binding</keyword>
<dbReference type="Gene3D" id="3.90.190.20">
    <property type="entry name" value="Mur ligase, C-terminal domain"/>
    <property type="match status" value="1"/>
</dbReference>
<keyword evidence="4" id="KW-0554">One-carbon metabolism</keyword>